<dbReference type="Gene3D" id="3.30.1300.30">
    <property type="entry name" value="GSPII I/J protein-like"/>
    <property type="match status" value="1"/>
</dbReference>
<dbReference type="InterPro" id="IPR008635">
    <property type="entry name" value="Coiled_stalk_dom"/>
</dbReference>
<sequence length="668" mass="66879">MFHTRSRVLRRRLITMALLSCLSSPSWAADAVCIFLDDAGNPVDRGASDADAVDAVACGRFNNYDLDESGGNIPAGARSSAFGSRNLTPGGYSTGVGHRNWAWGESSTAVGHTNIIGTWDDQDGDGQPEAYEISAGGSFSTAVGTQNVVASSNATALGAGNRVLSATSLAIGQGNQVTRSASGSTSVGVSNIAASFSATSVGHSNTAEGVQSSAMGLRNSARGVNSAALGALNSAHGDNSSAVGFLGLATGEGSVVLSGWYDRDGDGGVPESDYDGDGVPDSSPETARATGSGSVAVGAAVHAAGNASAALGVNAAADADYSVAIGYGAVADREYTVSVGSSERMNQIANLAAGTEDFDAVNLRQLRAADDDLGTGIAAWLGGGAAYAGGAFTAPVYVIQSASYTDVGAAFDAVDGALDDLDARISDAGGVQGERGYSAYEVAVQNGYAGTEADWLDSLQGPTGPGGPPGPEGPAGGGPRSVVYDDDGREVLTLAGADGTTISNLADGVAATDAVNLRQMQAGDAATLESAQAHADAGDAATLVSANTYTDTVAVQTLQSANEYTDSRFATWDAQLDSIQRGIDDRFHRQDRRIDRQGAMAGAFAGMAMNTAGLAGRNRVGVGVGGQGGEQALAVGYQRAVGDRASVSFGGAFSGGEKSVMGGAGFSW</sequence>
<proteinExistence type="inferred from homology"/>
<dbReference type="Pfam" id="PF05658">
    <property type="entry name" value="YadA_head"/>
    <property type="match status" value="4"/>
</dbReference>
<reference evidence="16 17" key="1">
    <citation type="submission" date="2023-04" db="EMBL/GenBank/DDBJ databases">
        <title>Luteimonas sp. M1R5S59.</title>
        <authorList>
            <person name="Sun J.-Q."/>
        </authorList>
    </citation>
    <scope>NUCLEOTIDE SEQUENCE [LARGE SCALE GENOMIC DNA]</scope>
    <source>
        <strain evidence="16 17">M1R5S59</strain>
    </source>
</reference>
<evidence type="ECO:0000313" key="16">
    <source>
        <dbReference type="EMBL" id="MDH5835178.1"/>
    </source>
</evidence>
<keyword evidence="8" id="KW-0653">Protein transport</keyword>
<organism evidence="16 17">
    <name type="scientific">Luteimonas kalidii</name>
    <dbReference type="NCBI Taxonomy" id="3042025"/>
    <lineage>
        <taxon>Bacteria</taxon>
        <taxon>Pseudomonadati</taxon>
        <taxon>Pseudomonadota</taxon>
        <taxon>Gammaproteobacteria</taxon>
        <taxon>Lysobacterales</taxon>
        <taxon>Lysobacteraceae</taxon>
        <taxon>Luteimonas</taxon>
    </lineage>
</organism>
<evidence type="ECO:0000256" key="7">
    <source>
        <dbReference type="ARBA" id="ARBA00022729"/>
    </source>
</evidence>
<keyword evidence="5" id="KW-1134">Transmembrane beta strand</keyword>
<dbReference type="InterPro" id="IPR045584">
    <property type="entry name" value="Pilin-like"/>
</dbReference>
<keyword evidence="6" id="KW-0812">Transmembrane</keyword>
<gene>
    <name evidence="16" type="ORF">QFW81_14780</name>
</gene>
<keyword evidence="10" id="KW-0998">Cell outer membrane</keyword>
<keyword evidence="7 12" id="KW-0732">Signal</keyword>
<dbReference type="EMBL" id="JARXRO010000020">
    <property type="protein sequence ID" value="MDH5835178.1"/>
    <property type="molecule type" value="Genomic_DNA"/>
</dbReference>
<evidence type="ECO:0000256" key="10">
    <source>
        <dbReference type="ARBA" id="ARBA00023237"/>
    </source>
</evidence>
<comment type="caution">
    <text evidence="16">The sequence shown here is derived from an EMBL/GenBank/DDBJ whole genome shotgun (WGS) entry which is preliminary data.</text>
</comment>
<feature type="domain" description="Trimeric autotransporter adhesin YadA-like C-terminal membrane anchor" evidence="13">
    <location>
        <begin position="614"/>
        <end position="668"/>
    </location>
</feature>
<dbReference type="InterPro" id="IPR011049">
    <property type="entry name" value="Serralysin-like_metalloprot_C"/>
</dbReference>
<accession>A0ABT6JWU7</accession>
<name>A0ABT6JWU7_9GAMM</name>
<dbReference type="CDD" id="cd12820">
    <property type="entry name" value="LbR_YadA-like"/>
    <property type="match status" value="2"/>
</dbReference>
<feature type="chain" id="PRO_5045250633" evidence="12">
    <location>
        <begin position="29"/>
        <end position="668"/>
    </location>
</feature>
<feature type="domain" description="Trimeric autotransporter adhesin YadA-like head" evidence="14">
    <location>
        <begin position="197"/>
        <end position="216"/>
    </location>
</feature>
<dbReference type="SUPFAM" id="SSF101967">
    <property type="entry name" value="Adhesin YadA, collagen-binding domain"/>
    <property type="match status" value="2"/>
</dbReference>
<protein>
    <submittedName>
        <fullName evidence="16">YadA-like family protein</fullName>
    </submittedName>
</protein>
<feature type="domain" description="Trimeric autotransporter adhesin YadA-like head" evidence="14">
    <location>
        <begin position="90"/>
        <end position="111"/>
    </location>
</feature>
<evidence type="ECO:0000256" key="3">
    <source>
        <dbReference type="ARBA" id="ARBA00005848"/>
    </source>
</evidence>
<feature type="region of interest" description="Disordered" evidence="11">
    <location>
        <begin position="266"/>
        <end position="291"/>
    </location>
</feature>
<dbReference type="Proteomes" id="UP001156873">
    <property type="component" value="Unassembled WGS sequence"/>
</dbReference>
<dbReference type="Pfam" id="PF05662">
    <property type="entry name" value="YadA_stalk"/>
    <property type="match status" value="2"/>
</dbReference>
<keyword evidence="4" id="KW-0813">Transport</keyword>
<evidence type="ECO:0000256" key="4">
    <source>
        <dbReference type="ARBA" id="ARBA00022448"/>
    </source>
</evidence>
<evidence type="ECO:0000256" key="12">
    <source>
        <dbReference type="SAM" id="SignalP"/>
    </source>
</evidence>
<keyword evidence="17" id="KW-1185">Reference proteome</keyword>
<feature type="domain" description="Trimeric autotransporter adhesin YadA-like head" evidence="14">
    <location>
        <begin position="221"/>
        <end position="244"/>
    </location>
</feature>
<dbReference type="InterPro" id="IPR008640">
    <property type="entry name" value="Adhesin_Head_dom"/>
</dbReference>
<evidence type="ECO:0000259" key="15">
    <source>
        <dbReference type="Pfam" id="PF05662"/>
    </source>
</evidence>
<dbReference type="InterPro" id="IPR005594">
    <property type="entry name" value="YadA_C"/>
</dbReference>
<evidence type="ECO:0000259" key="14">
    <source>
        <dbReference type="Pfam" id="PF05658"/>
    </source>
</evidence>
<evidence type="ECO:0000256" key="2">
    <source>
        <dbReference type="ARBA" id="ARBA00004442"/>
    </source>
</evidence>
<feature type="region of interest" description="Disordered" evidence="11">
    <location>
        <begin position="454"/>
        <end position="481"/>
    </location>
</feature>
<feature type="domain" description="Trimeric autotransporter adhesin YadA-like stalk" evidence="15">
    <location>
        <begin position="502"/>
        <end position="539"/>
    </location>
</feature>
<dbReference type="RefSeq" id="WP_280579835.1">
    <property type="nucleotide sequence ID" value="NZ_JARXRO010000020.1"/>
</dbReference>
<comment type="similarity">
    <text evidence="3">Belongs to the autotransporter-2 (AT-2) (TC 1.B.40) family.</text>
</comment>
<evidence type="ECO:0000313" key="17">
    <source>
        <dbReference type="Proteomes" id="UP001156873"/>
    </source>
</evidence>
<feature type="domain" description="Trimeric autotransporter adhesin YadA-like stalk" evidence="15">
    <location>
        <begin position="347"/>
        <end position="377"/>
    </location>
</feature>
<dbReference type="Gene3D" id="2.150.10.10">
    <property type="entry name" value="Serralysin-like metalloprotease, C-terminal"/>
    <property type="match status" value="3"/>
</dbReference>
<evidence type="ECO:0000256" key="8">
    <source>
        <dbReference type="ARBA" id="ARBA00022927"/>
    </source>
</evidence>
<feature type="signal peptide" evidence="12">
    <location>
        <begin position="1"/>
        <end position="28"/>
    </location>
</feature>
<evidence type="ECO:0000256" key="11">
    <source>
        <dbReference type="SAM" id="MobiDB-lite"/>
    </source>
</evidence>
<evidence type="ECO:0000256" key="5">
    <source>
        <dbReference type="ARBA" id="ARBA00022452"/>
    </source>
</evidence>
<evidence type="ECO:0000259" key="13">
    <source>
        <dbReference type="Pfam" id="PF03895"/>
    </source>
</evidence>
<evidence type="ECO:0000256" key="1">
    <source>
        <dbReference type="ARBA" id="ARBA00004241"/>
    </source>
</evidence>
<dbReference type="Pfam" id="PF03895">
    <property type="entry name" value="YadA_anchor"/>
    <property type="match status" value="1"/>
</dbReference>
<feature type="domain" description="Trimeric autotransporter adhesin YadA-like head" evidence="14">
    <location>
        <begin position="303"/>
        <end position="329"/>
    </location>
</feature>
<dbReference type="SUPFAM" id="SSF54523">
    <property type="entry name" value="Pili subunits"/>
    <property type="match status" value="1"/>
</dbReference>
<evidence type="ECO:0000256" key="9">
    <source>
        <dbReference type="ARBA" id="ARBA00023136"/>
    </source>
</evidence>
<keyword evidence="9" id="KW-0472">Membrane</keyword>
<comment type="subcellular location">
    <subcellularLocation>
        <location evidence="2">Cell outer membrane</location>
    </subcellularLocation>
    <subcellularLocation>
        <location evidence="1">Cell surface</location>
    </subcellularLocation>
</comment>
<evidence type="ECO:0000256" key="6">
    <source>
        <dbReference type="ARBA" id="ARBA00022692"/>
    </source>
</evidence>